<evidence type="ECO:0000313" key="2">
    <source>
        <dbReference type="Proteomes" id="UP000770717"/>
    </source>
</evidence>
<sequence length="70" mass="7953">MSLFRNLLVSGQITTEMMATQSRDKKLYSICNWTRDNTCTHTATDVVFFLLPYMPENISPYVISCGDLLG</sequence>
<keyword evidence="2" id="KW-1185">Reference proteome</keyword>
<evidence type="ECO:0000313" key="1">
    <source>
        <dbReference type="EMBL" id="KAG9487645.1"/>
    </source>
</evidence>
<comment type="caution">
    <text evidence="1">The sequence shown here is derived from an EMBL/GenBank/DDBJ whole genome shotgun (WGS) entry which is preliminary data.</text>
</comment>
<organism evidence="1 2">
    <name type="scientific">Eleutherodactylus coqui</name>
    <name type="common">Puerto Rican coqui</name>
    <dbReference type="NCBI Taxonomy" id="57060"/>
    <lineage>
        <taxon>Eukaryota</taxon>
        <taxon>Metazoa</taxon>
        <taxon>Chordata</taxon>
        <taxon>Craniata</taxon>
        <taxon>Vertebrata</taxon>
        <taxon>Euteleostomi</taxon>
        <taxon>Amphibia</taxon>
        <taxon>Batrachia</taxon>
        <taxon>Anura</taxon>
        <taxon>Neobatrachia</taxon>
        <taxon>Hyloidea</taxon>
        <taxon>Eleutherodactylidae</taxon>
        <taxon>Eleutherodactylinae</taxon>
        <taxon>Eleutherodactylus</taxon>
        <taxon>Eleutherodactylus</taxon>
    </lineage>
</organism>
<reference evidence="1" key="1">
    <citation type="thesis" date="2020" institute="ProQuest LLC" country="789 East Eisenhower Parkway, Ann Arbor, MI, USA">
        <title>Comparative Genomics and Chromosome Evolution.</title>
        <authorList>
            <person name="Mudd A.B."/>
        </authorList>
    </citation>
    <scope>NUCLEOTIDE SEQUENCE</scope>
    <source>
        <strain evidence="1">HN-11 Male</strain>
        <tissue evidence="1">Kidney and liver</tissue>
    </source>
</reference>
<accession>A0A8J6FIN6</accession>
<protein>
    <submittedName>
        <fullName evidence="1">Uncharacterized protein</fullName>
    </submittedName>
</protein>
<gene>
    <name evidence="1" type="ORF">GDO78_007451</name>
</gene>
<dbReference type="EMBL" id="WNTK01000003">
    <property type="protein sequence ID" value="KAG9487645.1"/>
    <property type="molecule type" value="Genomic_DNA"/>
</dbReference>
<dbReference type="AlphaFoldDB" id="A0A8J6FIN6"/>
<proteinExistence type="predicted"/>
<name>A0A8J6FIN6_ELECQ</name>
<dbReference type="Proteomes" id="UP000770717">
    <property type="component" value="Unassembled WGS sequence"/>
</dbReference>